<reference evidence="1" key="2">
    <citation type="journal article" date="2018" name="Environ. Sci. Technol.">
        <title>The Toxicogenome of Hyalella azteca: A Model for Sediment Ecotoxicology and Evolutionary Toxicology.</title>
        <authorList>
            <person name="Poynton H.C."/>
            <person name="Hasenbein S."/>
            <person name="Benoit J.B."/>
            <person name="Sepulveda M.S."/>
            <person name="Poelchau M.F."/>
            <person name="Hughes D.S.T."/>
            <person name="Murali S.C."/>
            <person name="Chen S."/>
            <person name="Glastad K.M."/>
            <person name="Goodisman M.A.D."/>
            <person name="Werren J.H."/>
            <person name="Vineis J.H."/>
            <person name="Bowen J.L."/>
            <person name="Friedrich M."/>
            <person name="Jones J."/>
            <person name="Robertson H.M."/>
            <person name="Feyereisen R."/>
            <person name="Mechler-Hickson A."/>
            <person name="Mathers N."/>
            <person name="Lee C.E."/>
            <person name="Colbourne J.K."/>
            <person name="Biales A."/>
            <person name="Johnston J.S."/>
            <person name="Wellborn G.A."/>
            <person name="Rosendale A.J."/>
            <person name="Cridge A.G."/>
            <person name="Munoz-Torres M.C."/>
            <person name="Bain P.A."/>
            <person name="Manny A.R."/>
            <person name="Major K.M."/>
            <person name="Lambert F.N."/>
            <person name="Vulpe C.D."/>
            <person name="Tuck P."/>
            <person name="Blalock B.J."/>
            <person name="Lin Y.Y."/>
            <person name="Smith M.E."/>
            <person name="Ochoa-Acuna H."/>
            <person name="Chen M.M."/>
            <person name="Childers C.P."/>
            <person name="Qu J."/>
            <person name="Dugan S."/>
            <person name="Lee S.L."/>
            <person name="Chao H."/>
            <person name="Dinh H."/>
            <person name="Han Y."/>
            <person name="Doddapaneni H."/>
            <person name="Worley K.C."/>
            <person name="Muzny D.M."/>
            <person name="Gibbs R.A."/>
            <person name="Richards S."/>
        </authorList>
    </citation>
    <scope>NUCLEOTIDE SEQUENCE</scope>
    <source>
        <strain evidence="1">HAZT.00-mixed</strain>
        <tissue evidence="1">Whole organism</tissue>
    </source>
</reference>
<dbReference type="EMBL" id="JQDR03005956">
    <property type="protein sequence ID" value="KAA0200942.1"/>
    <property type="molecule type" value="Genomic_DNA"/>
</dbReference>
<gene>
    <name evidence="1" type="ORF">HAZT_HAZT005247</name>
</gene>
<sequence>MSVTKEHFDSNARDLLKDSDVYLHNEFLLAILTKCQLFSSTPPPSNLVSMSYTSPLSSAAPETCKGTLVHDRSSSSASLAHGSSKVTTSYSLMPDSLTPSAVVPEDIFNTENSNVGSVFKGLQCSSKLRGRLLLAAWDHGLHAATEGVVLLLHHATKQVLQSVLTAVLKKRHGYKVREGRFVHSLGTSPPNPWLRSAASASDWTADSVGIPLKGVGESIGERPLLIPTAEAAQQNGAHLMSYAPAQPPPLGPINCFELYHTLKGWPSLLPCHTVYSLCMERLSNRLSHPDQRAIAQEELVRQEQLYRHQLRQYRIAPSI</sequence>
<reference evidence="1" key="1">
    <citation type="submission" date="2014-08" db="EMBL/GenBank/DDBJ databases">
        <authorList>
            <person name="Murali S."/>
            <person name="Richards S."/>
            <person name="Bandaranaike D."/>
            <person name="Bellair M."/>
            <person name="Blankenburg K."/>
            <person name="Chao H."/>
            <person name="Dinh H."/>
            <person name="Doddapaneni H."/>
            <person name="Dugan-Rocha S."/>
            <person name="Elkadiri S."/>
            <person name="Gnanaolivu R."/>
            <person name="Hughes D."/>
            <person name="Lee S."/>
            <person name="Li M."/>
            <person name="Ming W."/>
            <person name="Munidasa M."/>
            <person name="Muniz J."/>
            <person name="Nguyen L."/>
            <person name="Osuji N."/>
            <person name="Pu L.-L."/>
            <person name="Puazo M."/>
            <person name="Skinner E."/>
            <person name="Qu C."/>
            <person name="Quiroz J."/>
            <person name="Raj R."/>
            <person name="Weissenberger G."/>
            <person name="Xin Y."/>
            <person name="Zou X."/>
            <person name="Han Y."/>
            <person name="Worley K."/>
            <person name="Muzny D."/>
            <person name="Gibbs R."/>
        </authorList>
    </citation>
    <scope>NUCLEOTIDE SEQUENCE</scope>
    <source>
        <strain evidence="1">HAZT.00-mixed</strain>
        <tissue evidence="1">Whole organism</tissue>
    </source>
</reference>
<dbReference type="AlphaFoldDB" id="A0A6A0H5Y6"/>
<reference evidence="1" key="3">
    <citation type="submission" date="2019-06" db="EMBL/GenBank/DDBJ databases">
        <authorList>
            <person name="Poynton C."/>
            <person name="Hasenbein S."/>
            <person name="Benoit J.B."/>
            <person name="Sepulveda M.S."/>
            <person name="Poelchau M.F."/>
            <person name="Murali S.C."/>
            <person name="Chen S."/>
            <person name="Glastad K.M."/>
            <person name="Werren J.H."/>
            <person name="Vineis J.H."/>
            <person name="Bowen J.L."/>
            <person name="Friedrich M."/>
            <person name="Jones J."/>
            <person name="Robertson H.M."/>
            <person name="Feyereisen R."/>
            <person name="Mechler-Hickson A."/>
            <person name="Mathers N."/>
            <person name="Lee C.E."/>
            <person name="Colbourne J.K."/>
            <person name="Biales A."/>
            <person name="Johnston J.S."/>
            <person name="Wellborn G.A."/>
            <person name="Rosendale A.J."/>
            <person name="Cridge A.G."/>
            <person name="Munoz-Torres M.C."/>
            <person name="Bain P.A."/>
            <person name="Manny A.R."/>
            <person name="Major K.M."/>
            <person name="Lambert F.N."/>
            <person name="Vulpe C.D."/>
            <person name="Tuck P."/>
            <person name="Blalock B.J."/>
            <person name="Lin Y.-Y."/>
            <person name="Smith M.E."/>
            <person name="Ochoa-Acuna H."/>
            <person name="Chen M.-J.M."/>
            <person name="Childers C.P."/>
            <person name="Qu J."/>
            <person name="Dugan S."/>
            <person name="Lee S.L."/>
            <person name="Chao H."/>
            <person name="Dinh H."/>
            <person name="Han Y."/>
            <person name="Doddapaneni H."/>
            <person name="Worley K.C."/>
            <person name="Muzny D.M."/>
            <person name="Gibbs R.A."/>
            <person name="Richards S."/>
        </authorList>
    </citation>
    <scope>NUCLEOTIDE SEQUENCE</scope>
    <source>
        <strain evidence="1">HAZT.00-mixed</strain>
        <tissue evidence="1">Whole organism</tissue>
    </source>
</reference>
<name>A0A6A0H5Y6_HYAAZ</name>
<accession>A0A6A0H5Y6</accession>
<organism evidence="1">
    <name type="scientific">Hyalella azteca</name>
    <name type="common">Amphipod</name>
    <dbReference type="NCBI Taxonomy" id="294128"/>
    <lineage>
        <taxon>Eukaryota</taxon>
        <taxon>Metazoa</taxon>
        <taxon>Ecdysozoa</taxon>
        <taxon>Arthropoda</taxon>
        <taxon>Crustacea</taxon>
        <taxon>Multicrustacea</taxon>
        <taxon>Malacostraca</taxon>
        <taxon>Eumalacostraca</taxon>
        <taxon>Peracarida</taxon>
        <taxon>Amphipoda</taxon>
        <taxon>Senticaudata</taxon>
        <taxon>Talitrida</taxon>
        <taxon>Talitroidea</taxon>
        <taxon>Hyalellidae</taxon>
        <taxon>Hyalella</taxon>
    </lineage>
</organism>
<dbReference type="CDD" id="cd22934">
    <property type="entry name" value="HFD_TADA1"/>
    <property type="match status" value="1"/>
</dbReference>
<evidence type="ECO:0000313" key="1">
    <source>
        <dbReference type="EMBL" id="KAA0200942.1"/>
    </source>
</evidence>
<evidence type="ECO:0008006" key="2">
    <source>
        <dbReference type="Google" id="ProtNLM"/>
    </source>
</evidence>
<proteinExistence type="predicted"/>
<dbReference type="OrthoDB" id="10264870at2759"/>
<comment type="caution">
    <text evidence="1">The sequence shown here is derived from an EMBL/GenBank/DDBJ whole genome shotgun (WGS) entry which is preliminary data.</text>
</comment>
<protein>
    <recommendedName>
        <fullName evidence="2">Transcriptional adapter 1</fullName>
    </recommendedName>
</protein>
<dbReference type="Proteomes" id="UP000711488">
    <property type="component" value="Unassembled WGS sequence"/>
</dbReference>